<dbReference type="PROSITE" id="PS51782">
    <property type="entry name" value="LYSM"/>
    <property type="match status" value="1"/>
</dbReference>
<dbReference type="EMBL" id="JAHRHJ020000011">
    <property type="protein sequence ID" value="KAH9296295.1"/>
    <property type="molecule type" value="Genomic_DNA"/>
</dbReference>
<protein>
    <recommendedName>
        <fullName evidence="2">LysM domain-containing protein</fullName>
    </recommendedName>
</protein>
<feature type="non-terminal residue" evidence="3">
    <location>
        <position position="143"/>
    </location>
</feature>
<evidence type="ECO:0000256" key="1">
    <source>
        <dbReference type="SAM" id="MobiDB-lite"/>
    </source>
</evidence>
<accession>A0AA38C9D0</accession>
<dbReference type="InterPro" id="IPR036779">
    <property type="entry name" value="LysM_dom_sf"/>
</dbReference>
<dbReference type="Pfam" id="PF01476">
    <property type="entry name" value="LysM"/>
    <property type="match status" value="1"/>
</dbReference>
<dbReference type="OMA" id="PESKFTH"/>
<feature type="region of interest" description="Disordered" evidence="1">
    <location>
        <begin position="1"/>
        <end position="20"/>
    </location>
</feature>
<sequence>MADGMEPNGKPGAEDENNKDTVAKTAGIVVFTGIALSLFKAMWPKNATEKSVQSEDAVLDSSIGNTFGELKEDAKEKAEVQKEVNGFVSEFEKKFQKGDSKKKSGTTIEIFKGDTLWDLSQKYGVSIDSIKAANGLTDDMIYA</sequence>
<keyword evidence="4" id="KW-1185">Reference proteome</keyword>
<dbReference type="Gene3D" id="3.10.350.10">
    <property type="entry name" value="LysM domain"/>
    <property type="match status" value="1"/>
</dbReference>
<evidence type="ECO:0000259" key="2">
    <source>
        <dbReference type="PROSITE" id="PS51782"/>
    </source>
</evidence>
<evidence type="ECO:0000313" key="4">
    <source>
        <dbReference type="Proteomes" id="UP000824469"/>
    </source>
</evidence>
<evidence type="ECO:0000313" key="3">
    <source>
        <dbReference type="EMBL" id="KAH9296295.1"/>
    </source>
</evidence>
<reference evidence="3 4" key="1">
    <citation type="journal article" date="2021" name="Nat. Plants">
        <title>The Taxus genome provides insights into paclitaxel biosynthesis.</title>
        <authorList>
            <person name="Xiong X."/>
            <person name="Gou J."/>
            <person name="Liao Q."/>
            <person name="Li Y."/>
            <person name="Zhou Q."/>
            <person name="Bi G."/>
            <person name="Li C."/>
            <person name="Du R."/>
            <person name="Wang X."/>
            <person name="Sun T."/>
            <person name="Guo L."/>
            <person name="Liang H."/>
            <person name="Lu P."/>
            <person name="Wu Y."/>
            <person name="Zhang Z."/>
            <person name="Ro D.K."/>
            <person name="Shang Y."/>
            <person name="Huang S."/>
            <person name="Yan J."/>
        </authorList>
    </citation>
    <scope>NUCLEOTIDE SEQUENCE [LARGE SCALE GENOMIC DNA]</scope>
    <source>
        <strain evidence="3">Ta-2019</strain>
    </source>
</reference>
<feature type="domain" description="LysM" evidence="2">
    <location>
        <begin position="106"/>
        <end position="143"/>
    </location>
</feature>
<organism evidence="3 4">
    <name type="scientific">Taxus chinensis</name>
    <name type="common">Chinese yew</name>
    <name type="synonym">Taxus wallichiana var. chinensis</name>
    <dbReference type="NCBI Taxonomy" id="29808"/>
    <lineage>
        <taxon>Eukaryota</taxon>
        <taxon>Viridiplantae</taxon>
        <taxon>Streptophyta</taxon>
        <taxon>Embryophyta</taxon>
        <taxon>Tracheophyta</taxon>
        <taxon>Spermatophyta</taxon>
        <taxon>Pinopsida</taxon>
        <taxon>Pinidae</taxon>
        <taxon>Conifers II</taxon>
        <taxon>Cupressales</taxon>
        <taxon>Taxaceae</taxon>
        <taxon>Taxus</taxon>
    </lineage>
</organism>
<dbReference type="SUPFAM" id="SSF54106">
    <property type="entry name" value="LysM domain"/>
    <property type="match status" value="1"/>
</dbReference>
<name>A0AA38C9D0_TAXCH</name>
<gene>
    <name evidence="3" type="ORF">KI387_039883</name>
</gene>
<proteinExistence type="predicted"/>
<dbReference type="Proteomes" id="UP000824469">
    <property type="component" value="Unassembled WGS sequence"/>
</dbReference>
<dbReference type="InterPro" id="IPR018392">
    <property type="entry name" value="LysM"/>
</dbReference>
<comment type="caution">
    <text evidence="3">The sequence shown here is derived from an EMBL/GenBank/DDBJ whole genome shotgun (WGS) entry which is preliminary data.</text>
</comment>
<dbReference type="AlphaFoldDB" id="A0AA38C9D0"/>
<dbReference type="CDD" id="cd00118">
    <property type="entry name" value="LysM"/>
    <property type="match status" value="1"/>
</dbReference>